<evidence type="ECO:0000256" key="2">
    <source>
        <dbReference type="ARBA" id="ARBA00025783"/>
    </source>
</evidence>
<protein>
    <recommendedName>
        <fullName evidence="1">Trimethylguanosine synthase</fullName>
    </recommendedName>
    <alternativeName>
        <fullName evidence="7">Cap-specific guanine-N(2) methyltransferase</fullName>
    </alternativeName>
</protein>
<dbReference type="Proteomes" id="UP001140094">
    <property type="component" value="Unassembled WGS sequence"/>
</dbReference>
<comment type="catalytic activity">
    <reaction evidence="4">
        <text>a 5'-end (N(7)-methyl 5'-triphosphoguanosine)-ribonucleoside in snoRNA + S-adenosyl-L-methionine = a 5'-end (N(2),N(7)-dimethyl 5'-triphosphoguanosine)-ribonucleoside in snoRNA + S-adenosyl-L-homocysteine + H(+)</text>
        <dbReference type="Rhea" id="RHEA:78475"/>
        <dbReference type="Rhea" id="RHEA-COMP:19086"/>
        <dbReference type="Rhea" id="RHEA-COMP:19088"/>
        <dbReference type="ChEBI" id="CHEBI:15378"/>
        <dbReference type="ChEBI" id="CHEBI:57856"/>
        <dbReference type="ChEBI" id="CHEBI:59789"/>
        <dbReference type="ChEBI" id="CHEBI:156461"/>
        <dbReference type="ChEBI" id="CHEBI:172880"/>
    </reaction>
    <physiologicalReaction direction="left-to-right" evidence="4">
        <dbReference type="Rhea" id="RHEA:78476"/>
    </physiologicalReaction>
</comment>
<evidence type="ECO:0000313" key="10">
    <source>
        <dbReference type="Proteomes" id="UP001140094"/>
    </source>
</evidence>
<comment type="caution">
    <text evidence="9">The sequence shown here is derived from an EMBL/GenBank/DDBJ whole genome shotgun (WGS) entry which is preliminary data.</text>
</comment>
<dbReference type="EMBL" id="JANBUO010001004">
    <property type="protein sequence ID" value="KAJ2800338.1"/>
    <property type="molecule type" value="Genomic_DNA"/>
</dbReference>
<evidence type="ECO:0000256" key="6">
    <source>
        <dbReference type="ARBA" id="ARBA00049075"/>
    </source>
</evidence>
<dbReference type="PANTHER" id="PTHR14741">
    <property type="entry name" value="S-ADENOSYLMETHIONINE-DEPENDENT METHYLTRANSFERASE RELATED"/>
    <property type="match status" value="1"/>
</dbReference>
<name>A0A9W8LTF6_9FUNG</name>
<sequence length="282" mass="32152">MPSAAQLLTLVSMDDGSQPEKRKRQSKSKRKAKRARADVNPEVSASSQKYWRRRHDFFWRFDEGIKVDEEGWYSVTPEIIAEDTALRIAQLYNRHRDNTTDDYGRLCVVDAFCGVGGNAIKFASWCEHVIAIDIDPGRLEMARHNAQIYGVDDRIEFVLGDFYQLAPMLRADVVFLSPPWGGPEYTSAPVFDLDSMPFHSAREWLDRARLVSSNIAYFMPRNCDPQQLADLFPKVPCDIELNYTNGFFKAITAYYGDLALFGSSEPRALVSLEQNHVDKPDI</sequence>
<evidence type="ECO:0000256" key="4">
    <source>
        <dbReference type="ARBA" id="ARBA00048740"/>
    </source>
</evidence>
<evidence type="ECO:0000256" key="3">
    <source>
        <dbReference type="ARBA" id="ARBA00047418"/>
    </source>
</evidence>
<feature type="region of interest" description="Disordered" evidence="8">
    <location>
        <begin position="1"/>
        <end position="41"/>
    </location>
</feature>
<organism evidence="9 10">
    <name type="scientific">Coemansia guatemalensis</name>
    <dbReference type="NCBI Taxonomy" id="2761395"/>
    <lineage>
        <taxon>Eukaryota</taxon>
        <taxon>Fungi</taxon>
        <taxon>Fungi incertae sedis</taxon>
        <taxon>Zoopagomycota</taxon>
        <taxon>Kickxellomycotina</taxon>
        <taxon>Kickxellomycetes</taxon>
        <taxon>Kickxellales</taxon>
        <taxon>Kickxellaceae</taxon>
        <taxon>Coemansia</taxon>
    </lineage>
</organism>
<evidence type="ECO:0000256" key="8">
    <source>
        <dbReference type="SAM" id="MobiDB-lite"/>
    </source>
</evidence>
<evidence type="ECO:0000256" key="7">
    <source>
        <dbReference type="ARBA" id="ARBA00049790"/>
    </source>
</evidence>
<dbReference type="Pfam" id="PF09445">
    <property type="entry name" value="Methyltransf_15"/>
    <property type="match status" value="1"/>
</dbReference>
<accession>A0A9W8LTF6</accession>
<dbReference type="SUPFAM" id="SSF53335">
    <property type="entry name" value="S-adenosyl-L-methionine-dependent methyltransferases"/>
    <property type="match status" value="1"/>
</dbReference>
<dbReference type="AlphaFoldDB" id="A0A9W8LTF6"/>
<comment type="catalytic activity">
    <reaction evidence="3">
        <text>a 5'-end (N(2),N(7)-dimethyl 5'-triphosphoguanosine)-ribonucleoside in snoRNA + S-adenosyl-L-methionine = a 5'-end (N(2),N(2),N(7)-trimethyl 5'-triphosphoguanosine)-ribonucleoside in snoRNA + S-adenosyl-L-homocysteine + H(+)</text>
        <dbReference type="Rhea" id="RHEA:78507"/>
        <dbReference type="Rhea" id="RHEA-COMP:19088"/>
        <dbReference type="Rhea" id="RHEA-COMP:19090"/>
        <dbReference type="ChEBI" id="CHEBI:15378"/>
        <dbReference type="ChEBI" id="CHEBI:57856"/>
        <dbReference type="ChEBI" id="CHEBI:59789"/>
        <dbReference type="ChEBI" id="CHEBI:167623"/>
        <dbReference type="ChEBI" id="CHEBI:172880"/>
    </reaction>
    <physiologicalReaction direction="left-to-right" evidence="3">
        <dbReference type="Rhea" id="RHEA:78508"/>
    </physiologicalReaction>
</comment>
<feature type="compositionally biased region" description="Basic residues" evidence="8">
    <location>
        <begin position="21"/>
        <end position="34"/>
    </location>
</feature>
<dbReference type="CDD" id="cd02440">
    <property type="entry name" value="AdoMet_MTases"/>
    <property type="match status" value="1"/>
</dbReference>
<reference evidence="9" key="1">
    <citation type="submission" date="2022-07" db="EMBL/GenBank/DDBJ databases">
        <title>Phylogenomic reconstructions and comparative analyses of Kickxellomycotina fungi.</title>
        <authorList>
            <person name="Reynolds N.K."/>
            <person name="Stajich J.E."/>
            <person name="Barry K."/>
            <person name="Grigoriev I.V."/>
            <person name="Crous P."/>
            <person name="Smith M.E."/>
        </authorList>
    </citation>
    <scope>NUCLEOTIDE SEQUENCE</scope>
    <source>
        <strain evidence="9">NRRL 1565</strain>
    </source>
</reference>
<dbReference type="InterPro" id="IPR019012">
    <property type="entry name" value="RNA_cap_Gua-N2-MeTrfase"/>
</dbReference>
<dbReference type="PANTHER" id="PTHR14741:SF32">
    <property type="entry name" value="TRIMETHYLGUANOSINE SYNTHASE"/>
    <property type="match status" value="1"/>
</dbReference>
<evidence type="ECO:0000256" key="1">
    <source>
        <dbReference type="ARBA" id="ARBA00018517"/>
    </source>
</evidence>
<evidence type="ECO:0000256" key="5">
    <source>
        <dbReference type="ARBA" id="ARBA00048763"/>
    </source>
</evidence>
<dbReference type="Gene3D" id="3.40.50.150">
    <property type="entry name" value="Vaccinia Virus protein VP39"/>
    <property type="match status" value="1"/>
</dbReference>
<comment type="similarity">
    <text evidence="2">Belongs to the methyltransferase superfamily. Trimethylguanosine synthase family.</text>
</comment>
<dbReference type="OrthoDB" id="194443at2759"/>
<keyword evidence="10" id="KW-1185">Reference proteome</keyword>
<comment type="catalytic activity">
    <reaction evidence="6">
        <text>a 5'-end (N(7)-methyl 5'-triphosphoguanosine)-ribonucleoside in snRNA + S-adenosyl-L-methionine = a 5'-end (N(2),N(7)-dimethyl 5'-triphosphoguanosine)-ribonucleoside in snRNA + S-adenosyl-L-homocysteine + H(+)</text>
        <dbReference type="Rhea" id="RHEA:78471"/>
        <dbReference type="Rhea" id="RHEA-COMP:19085"/>
        <dbReference type="Rhea" id="RHEA-COMP:19087"/>
        <dbReference type="ChEBI" id="CHEBI:15378"/>
        <dbReference type="ChEBI" id="CHEBI:57856"/>
        <dbReference type="ChEBI" id="CHEBI:59789"/>
        <dbReference type="ChEBI" id="CHEBI:156461"/>
        <dbReference type="ChEBI" id="CHEBI:172880"/>
    </reaction>
    <physiologicalReaction direction="left-to-right" evidence="6">
        <dbReference type="Rhea" id="RHEA:78472"/>
    </physiologicalReaction>
</comment>
<proteinExistence type="inferred from homology"/>
<comment type="catalytic activity">
    <reaction evidence="5">
        <text>a 5'-end (N(2),N(7)-dimethyl 5'-triphosphoguanosine)-ribonucleoside in snRNA + S-adenosyl-L-methionine = a 5'-end (N(2),N(2),N(7)-trimethyl 5'-triphosphoguanosine)-ribonucleoside in snRNA + S-adenosyl-L-homocysteine + H(+)</text>
        <dbReference type="Rhea" id="RHEA:78479"/>
        <dbReference type="Rhea" id="RHEA-COMP:19087"/>
        <dbReference type="Rhea" id="RHEA-COMP:19089"/>
        <dbReference type="ChEBI" id="CHEBI:15378"/>
        <dbReference type="ChEBI" id="CHEBI:57856"/>
        <dbReference type="ChEBI" id="CHEBI:59789"/>
        <dbReference type="ChEBI" id="CHEBI:167623"/>
        <dbReference type="ChEBI" id="CHEBI:172880"/>
    </reaction>
    <physiologicalReaction direction="left-to-right" evidence="5">
        <dbReference type="Rhea" id="RHEA:78480"/>
    </physiologicalReaction>
</comment>
<dbReference type="GO" id="GO:0071164">
    <property type="term" value="F:RNA cap trimethylguanosine synthase activity"/>
    <property type="evidence" value="ECO:0007669"/>
    <property type="project" value="TreeGrafter"/>
</dbReference>
<evidence type="ECO:0000313" key="9">
    <source>
        <dbReference type="EMBL" id="KAJ2800338.1"/>
    </source>
</evidence>
<dbReference type="InterPro" id="IPR029063">
    <property type="entry name" value="SAM-dependent_MTases_sf"/>
</dbReference>
<gene>
    <name evidence="9" type="primary">TGS1</name>
    <name evidence="9" type="ORF">H4R20_004097</name>
</gene>
<dbReference type="GO" id="GO:0005634">
    <property type="term" value="C:nucleus"/>
    <property type="evidence" value="ECO:0007669"/>
    <property type="project" value="TreeGrafter"/>
</dbReference>